<dbReference type="InterPro" id="IPR011059">
    <property type="entry name" value="Metal-dep_hydrolase_composite"/>
</dbReference>
<feature type="domain" description="Amidohydrolase 3" evidence="1">
    <location>
        <begin position="71"/>
        <end position="393"/>
    </location>
</feature>
<evidence type="ECO:0000313" key="2">
    <source>
        <dbReference type="EMBL" id="MCM6761851.1"/>
    </source>
</evidence>
<dbReference type="PANTHER" id="PTHR32027">
    <property type="entry name" value="CYTOSINE DEAMINASE"/>
    <property type="match status" value="1"/>
</dbReference>
<dbReference type="Pfam" id="PF07969">
    <property type="entry name" value="Amidohydro_3"/>
    <property type="match status" value="1"/>
</dbReference>
<dbReference type="Gene3D" id="3.20.20.140">
    <property type="entry name" value="Metal-dependent hydrolases"/>
    <property type="match status" value="1"/>
</dbReference>
<protein>
    <submittedName>
        <fullName evidence="2">Amidohydrolase family protein</fullName>
    </submittedName>
</protein>
<dbReference type="SUPFAM" id="SSF51556">
    <property type="entry name" value="Metallo-dependent hydrolases"/>
    <property type="match status" value="1"/>
</dbReference>
<gene>
    <name evidence="2" type="ORF">NB037_05400</name>
</gene>
<dbReference type="RefSeq" id="WP_251944273.1">
    <property type="nucleotide sequence ID" value="NZ_JAMRYM010000013.1"/>
</dbReference>
<dbReference type="SUPFAM" id="SSF51338">
    <property type="entry name" value="Composite domain of metallo-dependent hydrolases"/>
    <property type="match status" value="1"/>
</dbReference>
<comment type="caution">
    <text evidence="2">The sequence shown here is derived from an EMBL/GenBank/DDBJ whole genome shotgun (WGS) entry which is preliminary data.</text>
</comment>
<dbReference type="PANTHER" id="PTHR32027:SF9">
    <property type="entry name" value="BLL3847 PROTEIN"/>
    <property type="match status" value="1"/>
</dbReference>
<dbReference type="GO" id="GO:0016814">
    <property type="term" value="F:hydrolase activity, acting on carbon-nitrogen (but not peptide) bonds, in cyclic amidines"/>
    <property type="evidence" value="ECO:0007669"/>
    <property type="project" value="TreeGrafter"/>
</dbReference>
<dbReference type="AlphaFoldDB" id="A0A9X2DZI9"/>
<dbReference type="InterPro" id="IPR013108">
    <property type="entry name" value="Amidohydro_3"/>
</dbReference>
<organism evidence="2 3">
    <name type="scientific">Rathayibacter rubneri</name>
    <dbReference type="NCBI Taxonomy" id="2950106"/>
    <lineage>
        <taxon>Bacteria</taxon>
        <taxon>Bacillati</taxon>
        <taxon>Actinomycetota</taxon>
        <taxon>Actinomycetes</taxon>
        <taxon>Micrococcales</taxon>
        <taxon>Microbacteriaceae</taxon>
        <taxon>Rathayibacter</taxon>
    </lineage>
</organism>
<accession>A0A9X2DZI9</accession>
<dbReference type="InterPro" id="IPR032466">
    <property type="entry name" value="Metal_Hydrolase"/>
</dbReference>
<dbReference type="EMBL" id="JAMRYM010000013">
    <property type="protein sequence ID" value="MCM6761851.1"/>
    <property type="molecule type" value="Genomic_DNA"/>
</dbReference>
<dbReference type="Gene3D" id="2.30.40.10">
    <property type="entry name" value="Urease, subunit C, domain 1"/>
    <property type="match status" value="1"/>
</dbReference>
<name>A0A9X2DZI9_9MICO</name>
<evidence type="ECO:0000313" key="3">
    <source>
        <dbReference type="Proteomes" id="UP001155240"/>
    </source>
</evidence>
<sequence length="404" mass="42726">MPDSTLLHDVRPWGGEARDVLVDETGILAITPVGAPVGEGATVVDGRGGVLVSSFSDVHVHLDSTRLGLPFRPRTGEEGRWGRIMNDRAHWRSAEAPVAERATSTLATMIARGATRVRSHAQVDADSGLEKFEGVLAAREAHRERSDVEIVVFPQVGVFVEPGVVELLDEALSLGGDLLGGIDPCEIDRDPVRHLDAVFALAEKHAVGLDIHLHERGALGLFSMDLIAERILAHGLQGRVSISHAFALASPDRGVAAAIERLASLDVALTTIAPGHGAELPLLDLLAAGVRVGLGMDGQRDYWSPWGTGDMLERTFLLAHGQGFDDDVDIEHALTVATWGGATVIDPSLRRLDGVADRPGLAVGDPSELVVLRGDTPTAAVMDRDPDRIVVHRGGVVASGGALV</sequence>
<dbReference type="Proteomes" id="UP001155240">
    <property type="component" value="Unassembled WGS sequence"/>
</dbReference>
<reference evidence="2" key="1">
    <citation type="submission" date="2022-06" db="EMBL/GenBank/DDBJ databases">
        <title>Whole genome shotgun sequencing (WGS) of Rathayibacter sp. ZW T2_19, isolated from stored onions (Allium cepa).</title>
        <authorList>
            <person name="Stoll D.A."/>
            <person name="Huch M."/>
        </authorList>
    </citation>
    <scope>NUCLEOTIDE SEQUENCE</scope>
    <source>
        <strain evidence="2">ZW T2_19</strain>
    </source>
</reference>
<dbReference type="InterPro" id="IPR052349">
    <property type="entry name" value="Metallo-hydrolase_Enzymes"/>
</dbReference>
<proteinExistence type="predicted"/>
<keyword evidence="3" id="KW-1185">Reference proteome</keyword>
<evidence type="ECO:0000259" key="1">
    <source>
        <dbReference type="Pfam" id="PF07969"/>
    </source>
</evidence>